<dbReference type="Proteomes" id="UP000594262">
    <property type="component" value="Unplaced"/>
</dbReference>
<evidence type="ECO:0000256" key="1">
    <source>
        <dbReference type="ARBA" id="ARBA00011074"/>
    </source>
</evidence>
<dbReference type="Pfam" id="PF13898">
    <property type="entry name" value="MINDY-3_4_CD"/>
    <property type="match status" value="1"/>
</dbReference>
<dbReference type="PANTHER" id="PTHR12473:SF8">
    <property type="entry name" value="UBIQUITIN CARBOXYL-TERMINAL HYDROLASE MINDY-4-RELATED"/>
    <property type="match status" value="1"/>
</dbReference>
<dbReference type="PANTHER" id="PTHR12473">
    <property type="entry name" value="UBIQUITIN CARBOXYL-TERMINAL HYDROLASE MINDY-4-RELATED"/>
    <property type="match status" value="1"/>
</dbReference>
<feature type="compositionally biased region" description="Polar residues" evidence="3">
    <location>
        <begin position="135"/>
        <end position="148"/>
    </location>
</feature>
<evidence type="ECO:0000259" key="4">
    <source>
        <dbReference type="SMART" id="SM01174"/>
    </source>
</evidence>
<dbReference type="InterPro" id="IPR039785">
    <property type="entry name" value="MINY3/4"/>
</dbReference>
<keyword evidence="2" id="KW-0378">Hydrolase</keyword>
<sequence>MIRQKDRRKSSLSSSKDPSTYPLYQQKYPIRLPKLVPQEDQKNRTSSSGTRKLEEKKMVATTTSDGLFAKREITENDKEKILKELECLQLEEYLEEEAIIEPFDLPMPPSSTTIRSLKEKSRKNSLSPKNRRKSSISSDNNKGTTNETLDIDPRKRLKKRRSSVSKQQRTTEQDEKDEVQLALTLSRRATIVKTRTGRLQETRKKSAERPNSMKFRPRSPFSAKSKHTTDPIREVSKEFIKTLRQERESMQIHRVKKSVVKEALAVRRPTSRSPPPSPPPDTIDLPSPGEQFADCSIKLMKCVKFIDNVSNGSKSPVSDSEDKRKMYNYSPMKRNSTGKSMWQNFTLGQDRLMSSLSNYNARMSPFRDEDDNLHGKPITYAVAKNLRLLLFGTLSHSFNMLWREQTIQFCKPEHYGLRYYLDGPTELMVVIQAHVLKYLLFLNTENVVSDLAERLSPNEWSQDKALALAICDILWKCGQKKTAVVALPLGSCKFIAESKYKEDKITEKMEIFKFTNSDVAEKFIRRNLKLFKEAGGCISFLYSMLLSRGLSRVYEDFCELGRGLLQSNDECLNYRCQALINLGIYGEAVPNIFNGESEHYDIMKNRHTLEKGLKRRSEMGYLTHEEFTDKKNYMVGSCLKTPFYPIWILKNNNKLCVLFSLKKELLSDWKLERHFDLYHYQGISRHVGSVSLDVRLTIDTVLPCNLPNEEEEEENSSLEETIRTKWEDSFIDWNGAIRF</sequence>
<feature type="region of interest" description="Disordered" evidence="3">
    <location>
        <begin position="192"/>
        <end position="230"/>
    </location>
</feature>
<dbReference type="OrthoDB" id="10263628at2759"/>
<dbReference type="InterPro" id="IPR025257">
    <property type="entry name" value="MINDY-3/4_CD"/>
</dbReference>
<feature type="domain" description="Deubiquitinating enzyme MINDY-3/4 conserved" evidence="4">
    <location>
        <begin position="387"/>
        <end position="735"/>
    </location>
</feature>
<keyword evidence="2" id="KW-0833">Ubl conjugation pathway</keyword>
<name>A0A7M5VDI2_9CNID</name>
<comment type="catalytic activity">
    <reaction evidence="2">
        <text>Thiol-dependent hydrolysis of ester, thioester, amide, peptide and isopeptide bonds formed by the C-terminal Gly of ubiquitin (a 76-residue protein attached to proteins as an intracellular targeting signal).</text>
        <dbReference type="EC" id="3.4.19.12"/>
    </reaction>
</comment>
<keyword evidence="6" id="KW-1185">Reference proteome</keyword>
<feature type="region of interest" description="Disordered" evidence="3">
    <location>
        <begin position="1"/>
        <end position="62"/>
    </location>
</feature>
<keyword evidence="2" id="KW-0645">Protease</keyword>
<feature type="region of interest" description="Disordered" evidence="3">
    <location>
        <begin position="263"/>
        <end position="289"/>
    </location>
</feature>
<dbReference type="EC" id="3.4.19.12" evidence="2"/>
<dbReference type="SMART" id="SM01174">
    <property type="entry name" value="DUF4205"/>
    <property type="match status" value="1"/>
</dbReference>
<comment type="function">
    <text evidence="2">Hydrolase that can remove 'Lys-48'-linked conjugated ubiquitin from proteins.</text>
</comment>
<proteinExistence type="inferred from homology"/>
<organism evidence="5 6">
    <name type="scientific">Clytia hemisphaerica</name>
    <dbReference type="NCBI Taxonomy" id="252671"/>
    <lineage>
        <taxon>Eukaryota</taxon>
        <taxon>Metazoa</taxon>
        <taxon>Cnidaria</taxon>
        <taxon>Hydrozoa</taxon>
        <taxon>Hydroidolina</taxon>
        <taxon>Leptothecata</taxon>
        <taxon>Obeliida</taxon>
        <taxon>Clytiidae</taxon>
        <taxon>Clytia</taxon>
    </lineage>
</organism>
<dbReference type="GeneID" id="136802970"/>
<feature type="compositionally biased region" description="Basic and acidic residues" evidence="3">
    <location>
        <begin position="198"/>
        <end position="208"/>
    </location>
</feature>
<comment type="similarity">
    <text evidence="1 2">Belongs to the MINDY deubiquitinase family. FAM188 subfamily.</text>
</comment>
<dbReference type="GO" id="GO:0004843">
    <property type="term" value="F:cysteine-type deubiquitinase activity"/>
    <property type="evidence" value="ECO:0007669"/>
    <property type="project" value="UniProtKB-UniRule"/>
</dbReference>
<protein>
    <recommendedName>
        <fullName evidence="2">Ubiquitin carboxyl-terminal hydrolase MINDY</fullName>
        <ecNumber evidence="2">3.4.19.12</ecNumber>
    </recommendedName>
</protein>
<dbReference type="GO" id="GO:1990380">
    <property type="term" value="F:K48-linked deubiquitinase activity"/>
    <property type="evidence" value="ECO:0007669"/>
    <property type="project" value="UniProtKB-UniRule"/>
</dbReference>
<keyword evidence="2" id="KW-0788">Thiol protease</keyword>
<dbReference type="GO" id="GO:0071108">
    <property type="term" value="P:protein K48-linked deubiquitination"/>
    <property type="evidence" value="ECO:0007669"/>
    <property type="project" value="InterPro"/>
</dbReference>
<feature type="region of interest" description="Disordered" evidence="3">
    <location>
        <begin position="99"/>
        <end position="178"/>
    </location>
</feature>
<dbReference type="GO" id="GO:0006508">
    <property type="term" value="P:proteolysis"/>
    <property type="evidence" value="ECO:0007669"/>
    <property type="project" value="UniProtKB-KW"/>
</dbReference>
<feature type="compositionally biased region" description="Basic residues" evidence="3">
    <location>
        <begin position="1"/>
        <end position="10"/>
    </location>
</feature>
<dbReference type="EnsemblMetazoa" id="CLYHEMT010983.1">
    <property type="protein sequence ID" value="CLYHEMP010983.1"/>
    <property type="gene ID" value="CLYHEMG010983"/>
</dbReference>
<feature type="compositionally biased region" description="Pro residues" evidence="3">
    <location>
        <begin position="272"/>
        <end position="281"/>
    </location>
</feature>
<evidence type="ECO:0000256" key="3">
    <source>
        <dbReference type="SAM" id="MobiDB-lite"/>
    </source>
</evidence>
<dbReference type="AlphaFoldDB" id="A0A7M5VDI2"/>
<evidence type="ECO:0000313" key="5">
    <source>
        <dbReference type="EnsemblMetazoa" id="CLYHEMP010983.1"/>
    </source>
</evidence>
<reference evidence="5" key="1">
    <citation type="submission" date="2021-01" db="UniProtKB">
        <authorList>
            <consortium name="EnsemblMetazoa"/>
        </authorList>
    </citation>
    <scope>IDENTIFICATION</scope>
</reference>
<evidence type="ECO:0000256" key="2">
    <source>
        <dbReference type="RuleBase" id="RU367088"/>
    </source>
</evidence>
<dbReference type="RefSeq" id="XP_066915802.1">
    <property type="nucleotide sequence ID" value="XM_067059701.1"/>
</dbReference>
<evidence type="ECO:0000313" key="6">
    <source>
        <dbReference type="Proteomes" id="UP000594262"/>
    </source>
</evidence>
<accession>A0A7M5VDI2</accession>